<gene>
    <name evidence="1" type="primary">WBGene00281317</name>
</gene>
<dbReference type="Proteomes" id="UP000005239">
    <property type="component" value="Unassembled WGS sequence"/>
</dbReference>
<reference evidence="1" key="2">
    <citation type="submission" date="2022-06" db="UniProtKB">
        <authorList>
            <consortium name="EnsemblMetazoa"/>
        </authorList>
    </citation>
    <scope>IDENTIFICATION</scope>
    <source>
        <strain evidence="1">PS312</strain>
    </source>
</reference>
<proteinExistence type="predicted"/>
<evidence type="ECO:0000313" key="1">
    <source>
        <dbReference type="EnsemblMetazoa" id="PPA42948.1"/>
    </source>
</evidence>
<name>A0A2A6CUH6_PRIPA</name>
<keyword evidence="2" id="KW-1185">Reference proteome</keyword>
<evidence type="ECO:0000313" key="2">
    <source>
        <dbReference type="Proteomes" id="UP000005239"/>
    </source>
</evidence>
<protein>
    <submittedName>
        <fullName evidence="1">Uncharacterized protein</fullName>
    </submittedName>
</protein>
<organism evidence="1 2">
    <name type="scientific">Pristionchus pacificus</name>
    <name type="common">Parasitic nematode worm</name>
    <dbReference type="NCBI Taxonomy" id="54126"/>
    <lineage>
        <taxon>Eukaryota</taxon>
        <taxon>Metazoa</taxon>
        <taxon>Ecdysozoa</taxon>
        <taxon>Nematoda</taxon>
        <taxon>Chromadorea</taxon>
        <taxon>Rhabditida</taxon>
        <taxon>Rhabditina</taxon>
        <taxon>Diplogasteromorpha</taxon>
        <taxon>Diplogasteroidea</taxon>
        <taxon>Neodiplogasteridae</taxon>
        <taxon>Pristionchus</taxon>
    </lineage>
</organism>
<accession>A0A2A6CUH6</accession>
<accession>A0A8R1V316</accession>
<sequence>MSDVDHHISPLHSSKQRPATVRVKSRYGKDEFLRDGVHGRDAYTTSTFSLHARLDNSLGQRIMKQEIRLLERGK</sequence>
<dbReference type="EnsemblMetazoa" id="PPA42948.1">
    <property type="protein sequence ID" value="PPA42948.1"/>
    <property type="gene ID" value="WBGene00281317"/>
</dbReference>
<reference evidence="2" key="1">
    <citation type="journal article" date="2008" name="Nat. Genet.">
        <title>The Pristionchus pacificus genome provides a unique perspective on nematode lifestyle and parasitism.</title>
        <authorList>
            <person name="Dieterich C."/>
            <person name="Clifton S.W."/>
            <person name="Schuster L.N."/>
            <person name="Chinwalla A."/>
            <person name="Delehaunty K."/>
            <person name="Dinkelacker I."/>
            <person name="Fulton L."/>
            <person name="Fulton R."/>
            <person name="Godfrey J."/>
            <person name="Minx P."/>
            <person name="Mitreva M."/>
            <person name="Roeseler W."/>
            <person name="Tian H."/>
            <person name="Witte H."/>
            <person name="Yang S.P."/>
            <person name="Wilson R.K."/>
            <person name="Sommer R.J."/>
        </authorList>
    </citation>
    <scope>NUCLEOTIDE SEQUENCE [LARGE SCALE GENOMIC DNA]</scope>
    <source>
        <strain evidence="2">PS312</strain>
    </source>
</reference>
<dbReference type="AlphaFoldDB" id="A0A2A6CUH6"/>